<name>A0A672GS46_SALFA</name>
<dbReference type="InterPro" id="IPR049087">
    <property type="entry name" value="TAF1C_beta-prop"/>
</dbReference>
<dbReference type="PANTHER" id="PTHR15319">
    <property type="entry name" value="TATA BOX-BINDING PROTEIN ASSOCIATED FACTOR RNA POLYMERASE I SUBUNIT C"/>
    <property type="match status" value="1"/>
</dbReference>
<keyword evidence="5" id="KW-1185">Reference proteome</keyword>
<dbReference type="PANTHER" id="PTHR15319:SF1">
    <property type="entry name" value="TATA BOX-BINDING PROTEIN-ASSOCIATED FACTOR RNA POLYMERASE I SUBUNIT C"/>
    <property type="match status" value="1"/>
</dbReference>
<feature type="compositionally biased region" description="Low complexity" evidence="1">
    <location>
        <begin position="587"/>
        <end position="596"/>
    </location>
</feature>
<dbReference type="GO" id="GO:0001164">
    <property type="term" value="F:RNA polymerase I core promoter sequence-specific DNA binding"/>
    <property type="evidence" value="ECO:0007669"/>
    <property type="project" value="TreeGrafter"/>
</dbReference>
<feature type="region of interest" description="Disordered" evidence="1">
    <location>
        <begin position="506"/>
        <end position="632"/>
    </location>
</feature>
<feature type="domain" description="TAF1C helical bundle" evidence="3">
    <location>
        <begin position="374"/>
        <end position="514"/>
    </location>
</feature>
<evidence type="ECO:0000256" key="1">
    <source>
        <dbReference type="SAM" id="MobiDB-lite"/>
    </source>
</evidence>
<feature type="domain" description="TAF1C beta-propeller" evidence="2">
    <location>
        <begin position="98"/>
        <end position="235"/>
    </location>
</feature>
<evidence type="ECO:0000259" key="2">
    <source>
        <dbReference type="Pfam" id="PF20641"/>
    </source>
</evidence>
<dbReference type="AlphaFoldDB" id="A0A672GS46"/>
<sequence length="632" mass="69347">MTACFPSVLRCRQTYYSLSLNRYCCLLSDVVPSVPPDLLGPLLHEELAEQRDRLLFCEAAAGALWPSSPSPRAAAACSIQDTIPGGPHGDRLVVSGLVGARLDHLCGVWSFSEQNEPRLLQAVKTSETATCVSLSPHVCGEVLVASESGAAHLWTVGKGMQKVRAEDSNLYFNARSRWRWCEFSAHPRVALYADRTGAELTDFRASPPSSHTLFRISSSSECRNGERLILVRYLRDAHCFHHLVTTQYSAYIVDERFPGVPMLKLDHQMRSPPVFCHVVPEEGRSTKMLLGSRRCQEVTLLQYSGQSAGDACSSRGPPQALLRAADSLEHLPVLIPHQQSAAAHRLSAPATGTGTGLCVCVCTLSSSPPQDLTPPALSRAALATWKHWLQTLMQSSTRDKPRPPSSSHFIVSTEDLLKPVNAAPSGSGGLQEVGEYLRSCMSRRSLALSAPVQDPDLVPVPEQVDTEAWTDPLSRRLTASWQGEEAWLAWWEEELGTHREAKAQALRRKRRREKEARRAAGQQLELSASFSSSASGPSELDDFSTHSQVPWFDTEWTARPYPDPGLERDPTETDAPAGPPTGEEADPQTPTGTGTPDPSPAPEKRREPLAAQVGTRRTIHQMDPGREKEHCY</sequence>
<dbReference type="Pfam" id="PF20641">
    <property type="entry name" value="TAF1C_beta-prop"/>
    <property type="match status" value="1"/>
</dbReference>
<dbReference type="GO" id="GO:0001650">
    <property type="term" value="C:fibrillar center"/>
    <property type="evidence" value="ECO:0007669"/>
    <property type="project" value="TreeGrafter"/>
</dbReference>
<evidence type="ECO:0000259" key="3">
    <source>
        <dbReference type="Pfam" id="PF20642"/>
    </source>
</evidence>
<evidence type="ECO:0000313" key="5">
    <source>
        <dbReference type="Proteomes" id="UP000472267"/>
    </source>
</evidence>
<accession>A0A672GS46</accession>
<dbReference type="Proteomes" id="UP000472267">
    <property type="component" value="Unassembled WGS sequence"/>
</dbReference>
<organism evidence="4 5">
    <name type="scientific">Salarias fasciatus</name>
    <name type="common">Jewelled blenny</name>
    <name type="synonym">Blennius fasciatus</name>
    <dbReference type="NCBI Taxonomy" id="181472"/>
    <lineage>
        <taxon>Eukaryota</taxon>
        <taxon>Metazoa</taxon>
        <taxon>Chordata</taxon>
        <taxon>Craniata</taxon>
        <taxon>Vertebrata</taxon>
        <taxon>Euteleostomi</taxon>
        <taxon>Actinopterygii</taxon>
        <taxon>Neopterygii</taxon>
        <taxon>Teleostei</taxon>
        <taxon>Neoteleostei</taxon>
        <taxon>Acanthomorphata</taxon>
        <taxon>Ovalentaria</taxon>
        <taxon>Blenniimorphae</taxon>
        <taxon>Blenniiformes</taxon>
        <taxon>Blennioidei</taxon>
        <taxon>Blenniidae</taxon>
        <taxon>Salariinae</taxon>
        <taxon>Salarias</taxon>
    </lineage>
</organism>
<dbReference type="InterPro" id="IPR049090">
    <property type="entry name" value="TAF1C_HB"/>
</dbReference>
<protein>
    <submittedName>
        <fullName evidence="4">Wu:fj64h06</fullName>
    </submittedName>
</protein>
<feature type="compositionally biased region" description="Basic and acidic residues" evidence="1">
    <location>
        <begin position="623"/>
        <end position="632"/>
    </location>
</feature>
<dbReference type="Pfam" id="PF20642">
    <property type="entry name" value="TAF1C_HB"/>
    <property type="match status" value="1"/>
</dbReference>
<proteinExistence type="predicted"/>
<evidence type="ECO:0000313" key="4">
    <source>
        <dbReference type="Ensembl" id="ENSSFAP00005014214.1"/>
    </source>
</evidence>
<dbReference type="InterPro" id="IPR038801">
    <property type="entry name" value="TAF1C"/>
</dbReference>
<dbReference type="Ensembl" id="ENSSFAT00005014807.1">
    <property type="protein sequence ID" value="ENSSFAP00005014214.1"/>
    <property type="gene ID" value="ENSSFAG00005007622.1"/>
</dbReference>
<reference evidence="4" key="1">
    <citation type="submission" date="2025-08" db="UniProtKB">
        <authorList>
            <consortium name="Ensembl"/>
        </authorList>
    </citation>
    <scope>IDENTIFICATION</scope>
</reference>
<reference evidence="4" key="2">
    <citation type="submission" date="2025-09" db="UniProtKB">
        <authorList>
            <consortium name="Ensembl"/>
        </authorList>
    </citation>
    <scope>IDENTIFICATION</scope>
</reference>